<protein>
    <recommendedName>
        <fullName evidence="2">Copper amine oxidase-like N-terminal domain-containing protein</fullName>
    </recommendedName>
</protein>
<gene>
    <name evidence="3" type="ordered locus">Slip_1324</name>
</gene>
<evidence type="ECO:0000256" key="1">
    <source>
        <dbReference type="SAM" id="Coils"/>
    </source>
</evidence>
<dbReference type="EMBL" id="CP002048">
    <property type="protein sequence ID" value="ADI02091.1"/>
    <property type="molecule type" value="Genomic_DNA"/>
</dbReference>
<dbReference type="KEGG" id="slp:Slip_1324"/>
<proteinExistence type="predicted"/>
<dbReference type="RefSeq" id="WP_013175493.1">
    <property type="nucleotide sequence ID" value="NC_014220.1"/>
</dbReference>
<dbReference type="HOGENOM" id="CLU_067290_0_0_9"/>
<dbReference type="OrthoDB" id="9780101at2"/>
<dbReference type="STRING" id="643648.Slip_1324"/>
<feature type="coiled-coil region" evidence="1">
    <location>
        <begin position="97"/>
        <end position="159"/>
    </location>
</feature>
<dbReference type="InterPro" id="IPR012854">
    <property type="entry name" value="Cu_amine_oxidase-like_N"/>
</dbReference>
<keyword evidence="4" id="KW-1185">Reference proteome</keyword>
<reference evidence="4" key="1">
    <citation type="journal article" date="2010" name="Stand. Genomic Sci.">
        <title>Complete genome sequence of Syntrophothermus lipocalidus type strain (TGB-C1T).</title>
        <authorList>
            <consortium name="US DOE Joint Genome Institute (JGI-PGF)"/>
            <person name="Djao O."/>
            <person name="Zhang X."/>
            <person name="Lucas S."/>
            <person name="Lapidus A."/>
            <person name="Glavina Del Rio T."/>
            <person name="Nolan M."/>
            <person name="Tice H."/>
            <person name="Cheng J."/>
            <person name="Han C."/>
            <person name="Tapia R."/>
            <person name="Goodwin L."/>
            <person name="Pitluck S."/>
            <person name="Liolios K."/>
            <person name="Ivanova N."/>
            <person name="Mavromatis K."/>
            <person name="Mikhailova N."/>
            <person name="Ovchinnikova G."/>
            <person name="Pati A."/>
            <person name="Brambilla E."/>
            <person name="Chen A."/>
            <person name="Palaniappan K."/>
            <person name="Land M."/>
            <person name="Hauser L."/>
            <person name="Chang Y."/>
            <person name="Jeffries C."/>
            <person name="Rohde M."/>
            <person name="Sikorski J."/>
            <person name="Spring S."/>
            <person name="Goker M."/>
            <person name="Detter J."/>
            <person name="Woyke T."/>
            <person name="Bristow J."/>
            <person name="Eisen J."/>
            <person name="Markowitz V."/>
            <person name="Hugenholtz P."/>
            <person name="Kyrpides N."/>
            <person name="Klenk H."/>
        </authorList>
    </citation>
    <scope>NUCLEOTIDE SEQUENCE [LARGE SCALE GENOMIC DNA]</scope>
    <source>
        <strain evidence="4">DSM 12680 / TGB-C1</strain>
    </source>
</reference>
<dbReference type="Gene3D" id="1.20.5.340">
    <property type="match status" value="1"/>
</dbReference>
<dbReference type="Proteomes" id="UP000000378">
    <property type="component" value="Chromosome"/>
</dbReference>
<dbReference type="InterPro" id="IPR036582">
    <property type="entry name" value="Mao_N_sf"/>
</dbReference>
<dbReference type="eggNOG" id="COG0825">
    <property type="taxonomic scope" value="Bacteria"/>
</dbReference>
<dbReference type="AlphaFoldDB" id="D7CN06"/>
<dbReference type="SUPFAM" id="SSF55383">
    <property type="entry name" value="Copper amine oxidase, domain N"/>
    <property type="match status" value="1"/>
</dbReference>
<evidence type="ECO:0000313" key="3">
    <source>
        <dbReference type="EMBL" id="ADI02091.1"/>
    </source>
</evidence>
<feature type="domain" description="Copper amine oxidase-like N-terminal" evidence="2">
    <location>
        <begin position="44"/>
        <end position="111"/>
    </location>
</feature>
<dbReference type="Pfam" id="PF07833">
    <property type="entry name" value="Cu_amine_oxidN1"/>
    <property type="match status" value="1"/>
</dbReference>
<evidence type="ECO:0000313" key="4">
    <source>
        <dbReference type="Proteomes" id="UP000000378"/>
    </source>
</evidence>
<sequence>MKGLKKWILLVSTIFIVMIFAVPAANASLAMQTIKAYKGVNIFYNGKQLTDSNQPYVINNTTYIPLRMLMNYFGDKETTWDRINQKVVITDKASSTETALRQQLTQYQAQIAELQSKVRDLESKNTSLTNENTTLKNRISDLEDEIEELKDKNDVSLDDIEDRLDDYFEDAGDDYFGDDGIRITFTLSGDEDDLVYKATFSFSGADEYEKLTELSQSRLKSFLKAVKSKIESEIEDTDYEDADITGKAVDKSNSSYYVKYDGSTYTFSWSE</sequence>
<reference evidence="3 4" key="2">
    <citation type="journal article" date="2010" name="Stand. Genomic Sci.">
        <title>Complete genome sequence of Syntrophothermus lipocalidus type strain (TGB-C1).</title>
        <authorList>
            <person name="Djao O.D."/>
            <person name="Zhang X."/>
            <person name="Lucas S."/>
            <person name="Lapidus A."/>
            <person name="Del Rio T.G."/>
            <person name="Nolan M."/>
            <person name="Tice H."/>
            <person name="Cheng J.F."/>
            <person name="Han C."/>
            <person name="Tapia R."/>
            <person name="Goodwin L."/>
            <person name="Pitluck S."/>
            <person name="Liolios K."/>
            <person name="Ivanova N."/>
            <person name="Mavromatis K."/>
            <person name="Mikhailova N."/>
            <person name="Ovchinnikova G."/>
            <person name="Pati A."/>
            <person name="Brambilla E."/>
            <person name="Chen A."/>
            <person name="Palaniappan K."/>
            <person name="Land M."/>
            <person name="Hauser L."/>
            <person name="Chang Y.J."/>
            <person name="Jeffries C.D."/>
            <person name="Rohde M."/>
            <person name="Sikorski J."/>
            <person name="Spring S."/>
            <person name="Goker M."/>
            <person name="Detter J.C."/>
            <person name="Woyke T."/>
            <person name="Bristow J."/>
            <person name="Eisen J.A."/>
            <person name="Markowitz V."/>
            <person name="Hugenholtz P."/>
            <person name="Kyrpides N.C."/>
            <person name="Klenk H.P."/>
        </authorList>
    </citation>
    <scope>NUCLEOTIDE SEQUENCE [LARGE SCALE GENOMIC DNA]</scope>
    <source>
        <strain evidence="4">DSM 12680 / TGB-C1</strain>
    </source>
</reference>
<accession>D7CN06</accession>
<keyword evidence="1" id="KW-0175">Coiled coil</keyword>
<name>D7CN06_SYNLT</name>
<dbReference type="SUPFAM" id="SSF90257">
    <property type="entry name" value="Myosin rod fragments"/>
    <property type="match status" value="1"/>
</dbReference>
<evidence type="ECO:0000259" key="2">
    <source>
        <dbReference type="Pfam" id="PF07833"/>
    </source>
</evidence>
<organism evidence="3 4">
    <name type="scientific">Syntrophothermus lipocalidus (strain DSM 12680 / TGB-C1)</name>
    <dbReference type="NCBI Taxonomy" id="643648"/>
    <lineage>
        <taxon>Bacteria</taxon>
        <taxon>Bacillati</taxon>
        <taxon>Bacillota</taxon>
        <taxon>Clostridia</taxon>
        <taxon>Eubacteriales</taxon>
        <taxon>Syntrophomonadaceae</taxon>
        <taxon>Syntrophothermus</taxon>
    </lineage>
</organism>